<dbReference type="InterPro" id="IPR036388">
    <property type="entry name" value="WH-like_DNA-bd_sf"/>
</dbReference>
<dbReference type="RefSeq" id="WP_044999042.1">
    <property type="nucleotide sequence ID" value="NZ_BTHH01000038.1"/>
</dbReference>
<dbReference type="InterPro" id="IPR013249">
    <property type="entry name" value="RNA_pol_sigma70_r4_t2"/>
</dbReference>
<accession>A0A174H370</accession>
<dbReference type="GeneID" id="61431745"/>
<dbReference type="GO" id="GO:0006352">
    <property type="term" value="P:DNA-templated transcription initiation"/>
    <property type="evidence" value="ECO:0007669"/>
    <property type="project" value="InterPro"/>
</dbReference>
<sequence>MAYNKAREEKKWRLWKEAEEKQLRSLGVNEDDIEKLRVHDWAIFNSDRRYYQRVQETGTYLDELVEDTTQPEVKTVEDFLDSIENQHLYQVLIKVDRLTLQIALMKIEGYSTREIAVYLDITEKAVYRRMDRLKEKLKKLFE</sequence>
<gene>
    <name evidence="2" type="ORF">ERS852478_03555</name>
</gene>
<evidence type="ECO:0000313" key="2">
    <source>
        <dbReference type="EMBL" id="CUO67847.1"/>
    </source>
</evidence>
<feature type="domain" description="RNA polymerase sigma factor 70 region 4 type 2" evidence="1">
    <location>
        <begin position="104"/>
        <end position="137"/>
    </location>
</feature>
<proteinExistence type="predicted"/>
<dbReference type="GO" id="GO:0003677">
    <property type="term" value="F:DNA binding"/>
    <property type="evidence" value="ECO:0007669"/>
    <property type="project" value="InterPro"/>
</dbReference>
<dbReference type="Pfam" id="PF08281">
    <property type="entry name" value="Sigma70_r4_2"/>
    <property type="match status" value="1"/>
</dbReference>
<dbReference type="SUPFAM" id="SSF88659">
    <property type="entry name" value="Sigma3 and sigma4 domains of RNA polymerase sigma factors"/>
    <property type="match status" value="1"/>
</dbReference>
<dbReference type="AlphaFoldDB" id="A0A174H370"/>
<organism evidence="2 3">
    <name type="scientific">Blautia wexlerae</name>
    <dbReference type="NCBI Taxonomy" id="418240"/>
    <lineage>
        <taxon>Bacteria</taxon>
        <taxon>Bacillati</taxon>
        <taxon>Bacillota</taxon>
        <taxon>Clostridia</taxon>
        <taxon>Lachnospirales</taxon>
        <taxon>Lachnospiraceae</taxon>
        <taxon>Blautia</taxon>
    </lineage>
</organism>
<reference evidence="2 3" key="1">
    <citation type="submission" date="2015-09" db="EMBL/GenBank/DDBJ databases">
        <authorList>
            <consortium name="Pathogen Informatics"/>
        </authorList>
    </citation>
    <scope>NUCLEOTIDE SEQUENCE [LARGE SCALE GENOMIC DNA]</scope>
    <source>
        <strain evidence="2 3">2789STDY5834863</strain>
    </source>
</reference>
<dbReference type="EMBL" id="CYZN01000037">
    <property type="protein sequence ID" value="CUO67847.1"/>
    <property type="molecule type" value="Genomic_DNA"/>
</dbReference>
<protein>
    <submittedName>
        <fullName evidence="2">RNA polymerase sigma factor SigX</fullName>
    </submittedName>
</protein>
<evidence type="ECO:0000313" key="3">
    <source>
        <dbReference type="Proteomes" id="UP000095431"/>
    </source>
</evidence>
<dbReference type="InterPro" id="IPR013324">
    <property type="entry name" value="RNA_pol_sigma_r3/r4-like"/>
</dbReference>
<dbReference type="Proteomes" id="UP000095431">
    <property type="component" value="Unassembled WGS sequence"/>
</dbReference>
<dbReference type="Gene3D" id="1.10.10.10">
    <property type="entry name" value="Winged helix-like DNA-binding domain superfamily/Winged helix DNA-binding domain"/>
    <property type="match status" value="1"/>
</dbReference>
<dbReference type="GO" id="GO:0016987">
    <property type="term" value="F:sigma factor activity"/>
    <property type="evidence" value="ECO:0007669"/>
    <property type="project" value="InterPro"/>
</dbReference>
<name>A0A174H370_9FIRM</name>
<evidence type="ECO:0000259" key="1">
    <source>
        <dbReference type="Pfam" id="PF08281"/>
    </source>
</evidence>